<dbReference type="EMBL" id="CACTIH010009869">
    <property type="protein sequence ID" value="CAA3033130.1"/>
    <property type="molecule type" value="Genomic_DNA"/>
</dbReference>
<comment type="caution">
    <text evidence="4">The sequence shown here is derived from an EMBL/GenBank/DDBJ whole genome shotgun (WGS) entry which is preliminary data.</text>
</comment>
<organism evidence="4 5">
    <name type="scientific">Olea europaea subsp. europaea</name>
    <dbReference type="NCBI Taxonomy" id="158383"/>
    <lineage>
        <taxon>Eukaryota</taxon>
        <taxon>Viridiplantae</taxon>
        <taxon>Streptophyta</taxon>
        <taxon>Embryophyta</taxon>
        <taxon>Tracheophyta</taxon>
        <taxon>Spermatophyta</taxon>
        <taxon>Magnoliopsida</taxon>
        <taxon>eudicotyledons</taxon>
        <taxon>Gunneridae</taxon>
        <taxon>Pentapetalae</taxon>
        <taxon>asterids</taxon>
        <taxon>lamiids</taxon>
        <taxon>Lamiales</taxon>
        <taxon>Oleaceae</taxon>
        <taxon>Oleeae</taxon>
        <taxon>Olea</taxon>
    </lineage>
</organism>
<dbReference type="AlphaFoldDB" id="A0A8S0VMY0"/>
<feature type="compositionally biased region" description="Polar residues" evidence="1">
    <location>
        <begin position="565"/>
        <end position="582"/>
    </location>
</feature>
<dbReference type="Proteomes" id="UP000594638">
    <property type="component" value="Unassembled WGS sequence"/>
</dbReference>
<feature type="region of interest" description="Disordered" evidence="1">
    <location>
        <begin position="565"/>
        <end position="600"/>
    </location>
</feature>
<name>A0A8S0VMY0_OLEEU</name>
<dbReference type="PANTHER" id="PTHR31928:SF4">
    <property type="entry name" value="OS08G0541500 PROTEIN"/>
    <property type="match status" value="1"/>
</dbReference>
<reference evidence="4 5" key="1">
    <citation type="submission" date="2019-12" db="EMBL/GenBank/DDBJ databases">
        <authorList>
            <person name="Alioto T."/>
            <person name="Alioto T."/>
            <person name="Gomez Garrido J."/>
        </authorList>
    </citation>
    <scope>NUCLEOTIDE SEQUENCE [LARGE SCALE GENOMIC DNA]</scope>
</reference>
<dbReference type="PANTHER" id="PTHR31928">
    <property type="entry name" value="EXPRESSED PROTEIN"/>
    <property type="match status" value="1"/>
</dbReference>
<accession>A0A8S0VMY0</accession>
<dbReference type="Pfam" id="PF06075">
    <property type="entry name" value="DUF936"/>
    <property type="match status" value="1"/>
</dbReference>
<feature type="domain" description="DUF936" evidence="2">
    <location>
        <begin position="4"/>
        <end position="120"/>
    </location>
</feature>
<evidence type="ECO:0000259" key="3">
    <source>
        <dbReference type="Pfam" id="PF21647"/>
    </source>
</evidence>
<dbReference type="Gramene" id="OE9A049307T1">
    <property type="protein sequence ID" value="OE9A049307C1"/>
    <property type="gene ID" value="OE9A049307"/>
</dbReference>
<feature type="region of interest" description="Disordered" evidence="1">
    <location>
        <begin position="302"/>
        <end position="322"/>
    </location>
</feature>
<evidence type="ECO:0000313" key="4">
    <source>
        <dbReference type="EMBL" id="CAA3033130.1"/>
    </source>
</evidence>
<evidence type="ECO:0000259" key="2">
    <source>
        <dbReference type="Pfam" id="PF06075"/>
    </source>
</evidence>
<dbReference type="OrthoDB" id="1908057at2759"/>
<gene>
    <name evidence="4" type="ORF">OLEA9_A049307</name>
</gene>
<sequence length="660" mass="71282">METLVPGILLKLLQHMNTNVKVGGQHRSSVLQVVSIVPALTGGDLFSNQGFYLKVSDSAHATYVSLPDEHVDLILSDKIQLGQFLNVERLEAASPVPILRGVRPVPGRHPCVGTPEDIVATHSLGFLNNNANLSSNSKSLRKSNSLSKLLSNNVVKDNKSSSLRLNGSAKVDRIDKKVSGLTKSWSQSSKVDLTLDVKKESVKKSKSSSLRSIPSSPTSCYSLPPSFEKFANGVNNQSKVKGLERTSPTTKKVSSGSLMKNFVQGLPLGPKALRKSWEGNMDVKGWESPRLKVNRHDLKPEAWSSSVPRKSTSKRLPSRENNKAISLKSSIDGNKATASVKNDSANRDLVDIDNSTRRRSVEKKLSGEVANHGLPGNLINVSSSNRRSTDGSVSWSSLPSSLIKLGEEVLKHRDVAQTAAIGAIQEASSAESLLQCLSTYCELSSSAKEDNPQPAVEEFLAMHSNLNNAQLVADSFSKAITFNSSANEENSSKEALKVTSERRKQAASWVNAALATNLSSFTIYCKPGTSNSATTKILALIPETNPVHQPILFLENTTKNLASKSLSKPQQAANSKNISLGTKRQLADGPAAGQNSRTSPPVVWIKGDGVNEAVDFAAMLKSEVQNWFLCFVERFLDADVDESTLSDNDQITGMLSQLKS</sequence>
<evidence type="ECO:0000256" key="1">
    <source>
        <dbReference type="SAM" id="MobiDB-lite"/>
    </source>
</evidence>
<proteinExistence type="predicted"/>
<dbReference type="InterPro" id="IPR049172">
    <property type="entry name" value="DUF6857_pln"/>
</dbReference>
<protein>
    <submittedName>
        <fullName evidence="4">Uncharacterized protein</fullName>
    </submittedName>
</protein>
<dbReference type="Pfam" id="PF21647">
    <property type="entry name" value="DUF6857"/>
    <property type="match status" value="1"/>
</dbReference>
<dbReference type="InterPro" id="IPR048297">
    <property type="entry name" value="DUF936_dom_pln"/>
</dbReference>
<evidence type="ECO:0000313" key="5">
    <source>
        <dbReference type="Proteomes" id="UP000594638"/>
    </source>
</evidence>
<dbReference type="InterPro" id="IPR010341">
    <property type="entry name" value="DUF936_pln"/>
</dbReference>
<keyword evidence="5" id="KW-1185">Reference proteome</keyword>
<feature type="domain" description="DUF6857" evidence="3">
    <location>
        <begin position="383"/>
        <end position="660"/>
    </location>
</feature>
<feature type="non-terminal residue" evidence="4">
    <location>
        <position position="1"/>
    </location>
</feature>